<feature type="non-terminal residue" evidence="2">
    <location>
        <position position="1"/>
    </location>
</feature>
<dbReference type="AlphaFoldDB" id="A0A6J4U9E6"/>
<proteinExistence type="predicted"/>
<organism evidence="2">
    <name type="scientific">uncultured Thermomicrobiales bacterium</name>
    <dbReference type="NCBI Taxonomy" id="1645740"/>
    <lineage>
        <taxon>Bacteria</taxon>
        <taxon>Pseudomonadati</taxon>
        <taxon>Thermomicrobiota</taxon>
        <taxon>Thermomicrobia</taxon>
        <taxon>Thermomicrobiales</taxon>
        <taxon>environmental samples</taxon>
    </lineage>
</organism>
<reference evidence="2" key="1">
    <citation type="submission" date="2020-02" db="EMBL/GenBank/DDBJ databases">
        <authorList>
            <person name="Meier V. D."/>
        </authorList>
    </citation>
    <scope>NUCLEOTIDE SEQUENCE</scope>
    <source>
        <strain evidence="2">AVDCRST_MAG59</strain>
    </source>
</reference>
<name>A0A6J4U9E6_9BACT</name>
<gene>
    <name evidence="2" type="ORF">AVDCRST_MAG59-1093</name>
</gene>
<evidence type="ECO:0000313" key="2">
    <source>
        <dbReference type="EMBL" id="CAA9543896.1"/>
    </source>
</evidence>
<feature type="region of interest" description="Disordered" evidence="1">
    <location>
        <begin position="1"/>
        <end position="41"/>
    </location>
</feature>
<sequence>GDPSSRCGRVPWRSRHPSRGSGGERRDHGGHLRRARTGHVL</sequence>
<protein>
    <submittedName>
        <fullName evidence="2">Uncharacterized protein</fullName>
    </submittedName>
</protein>
<accession>A0A6J4U9E6</accession>
<dbReference type="EMBL" id="CADCWF010000064">
    <property type="protein sequence ID" value="CAA9543896.1"/>
    <property type="molecule type" value="Genomic_DNA"/>
</dbReference>
<feature type="compositionally biased region" description="Basic residues" evidence="1">
    <location>
        <begin position="31"/>
        <end position="41"/>
    </location>
</feature>
<feature type="non-terminal residue" evidence="2">
    <location>
        <position position="41"/>
    </location>
</feature>
<evidence type="ECO:0000256" key="1">
    <source>
        <dbReference type="SAM" id="MobiDB-lite"/>
    </source>
</evidence>